<feature type="compositionally biased region" description="Basic and acidic residues" evidence="1">
    <location>
        <begin position="83"/>
        <end position="92"/>
    </location>
</feature>
<feature type="compositionally biased region" description="Low complexity" evidence="1">
    <location>
        <begin position="150"/>
        <end position="174"/>
    </location>
</feature>
<sequence>MNTIPAPYAENTGLPQSLPELYYRVKLYTLRFPTNLHASITSLPLKNYIRLLWIVCAYILVRPYIEKGFQKWMTPDHEKLRERAKAKKREEAAALGDEFDDYSSEAEEEEEEEGIGAGDIRSGTNVGVKPSASATPPTGTTKSQSRKGKANNNNNKAAKTTSSEISSSFSSSSSKNTQEWGQSARKRQAAFFEELENQKQVGGGKDEGMDPALLKGWDY</sequence>
<feature type="compositionally biased region" description="Acidic residues" evidence="1">
    <location>
        <begin position="97"/>
        <end position="114"/>
    </location>
</feature>
<feature type="compositionally biased region" description="Low complexity" evidence="1">
    <location>
        <begin position="129"/>
        <end position="143"/>
    </location>
</feature>
<evidence type="ECO:0000256" key="1">
    <source>
        <dbReference type="SAM" id="MobiDB-lite"/>
    </source>
</evidence>
<comment type="caution">
    <text evidence="2">The sequence shown here is derived from an EMBL/GenBank/DDBJ whole genome shotgun (WGS) entry which is preliminary data.</text>
</comment>
<evidence type="ECO:0000313" key="3">
    <source>
        <dbReference type="Proteomes" id="UP000053317"/>
    </source>
</evidence>
<dbReference type="PANTHER" id="PTHR28199">
    <property type="entry name" value="PROCESSING OF GAS1 AND ALP PROTEIN 2"/>
    <property type="match status" value="1"/>
</dbReference>
<dbReference type="OrthoDB" id="4227028at2759"/>
<reference evidence="2 3" key="1">
    <citation type="submission" date="2015-05" db="EMBL/GenBank/DDBJ databases">
        <title>Distinctive expansion of gene families associated with plant cell wall degradation and secondary metabolism in the genomes of grapevine trunk pathogens.</title>
        <authorList>
            <person name="Lawrence D.P."/>
            <person name="Travadon R."/>
            <person name="Rolshausen P.E."/>
            <person name="Baumgartner K."/>
        </authorList>
    </citation>
    <scope>NUCLEOTIDE SEQUENCE [LARGE SCALE GENOMIC DNA]</scope>
    <source>
        <strain evidence="2">UCRPC4</strain>
    </source>
</reference>
<reference evidence="2 3" key="2">
    <citation type="submission" date="2015-05" db="EMBL/GenBank/DDBJ databases">
        <authorList>
            <person name="Morales-Cruz A."/>
            <person name="Amrine K.C."/>
            <person name="Cantu D."/>
        </authorList>
    </citation>
    <scope>NUCLEOTIDE SEQUENCE [LARGE SCALE GENOMIC DNA]</scope>
    <source>
        <strain evidence="2">UCRPC4</strain>
    </source>
</reference>
<dbReference type="Pfam" id="PF07543">
    <property type="entry name" value="PGA2"/>
    <property type="match status" value="1"/>
</dbReference>
<protein>
    <submittedName>
        <fullName evidence="2">Uncharacterized protein</fullName>
    </submittedName>
</protein>
<dbReference type="GO" id="GO:0015031">
    <property type="term" value="P:protein transport"/>
    <property type="evidence" value="ECO:0007669"/>
    <property type="project" value="TreeGrafter"/>
</dbReference>
<feature type="region of interest" description="Disordered" evidence="1">
    <location>
        <begin position="83"/>
        <end position="219"/>
    </location>
</feature>
<gene>
    <name evidence="2" type="ORF">UCRPC4_g02091</name>
</gene>
<accession>A0A0G2ES22</accession>
<name>A0A0G2ES22_PHACM</name>
<dbReference type="EMBL" id="LCWF01000050">
    <property type="protein sequence ID" value="KKY25034.1"/>
    <property type="molecule type" value="Genomic_DNA"/>
</dbReference>
<keyword evidence="3" id="KW-1185">Reference proteome</keyword>
<organism evidence="2 3">
    <name type="scientific">Phaeomoniella chlamydospora</name>
    <name type="common">Phaeoacremonium chlamydosporum</name>
    <dbReference type="NCBI Taxonomy" id="158046"/>
    <lineage>
        <taxon>Eukaryota</taxon>
        <taxon>Fungi</taxon>
        <taxon>Dikarya</taxon>
        <taxon>Ascomycota</taxon>
        <taxon>Pezizomycotina</taxon>
        <taxon>Eurotiomycetes</taxon>
        <taxon>Chaetothyriomycetidae</taxon>
        <taxon>Phaeomoniellales</taxon>
        <taxon>Phaeomoniellaceae</taxon>
        <taxon>Phaeomoniella</taxon>
    </lineage>
</organism>
<dbReference type="AlphaFoldDB" id="A0A0G2ES22"/>
<dbReference type="Proteomes" id="UP000053317">
    <property type="component" value="Unassembled WGS sequence"/>
</dbReference>
<proteinExistence type="predicted"/>
<dbReference type="PANTHER" id="PTHR28199:SF1">
    <property type="entry name" value="PROCESSING OF GAS1 AND ALP PROTEIN 2"/>
    <property type="match status" value="1"/>
</dbReference>
<evidence type="ECO:0000313" key="2">
    <source>
        <dbReference type="EMBL" id="KKY25034.1"/>
    </source>
</evidence>
<dbReference type="InterPro" id="IPR011431">
    <property type="entry name" value="Trafficking_Pga2"/>
</dbReference>